<keyword evidence="2" id="KW-1185">Reference proteome</keyword>
<dbReference type="PANTHER" id="PTHR31672">
    <property type="entry name" value="BNACNNG10540D PROTEIN"/>
    <property type="match status" value="1"/>
</dbReference>
<feature type="non-terminal residue" evidence="3">
    <location>
        <position position="313"/>
    </location>
</feature>
<evidence type="ECO:0000313" key="2">
    <source>
        <dbReference type="Proteomes" id="UP000694864"/>
    </source>
</evidence>
<accession>A0ABM1RHC5</accession>
<dbReference type="InterPro" id="IPR006527">
    <property type="entry name" value="F-box-assoc_dom_typ1"/>
</dbReference>
<gene>
    <name evidence="3" type="primary">LOC109131694</name>
</gene>
<reference evidence="3" key="2">
    <citation type="submission" date="2025-08" db="UniProtKB">
        <authorList>
            <consortium name="RefSeq"/>
        </authorList>
    </citation>
    <scope>IDENTIFICATION</scope>
    <source>
        <tissue evidence="3">Leaf</tissue>
    </source>
</reference>
<dbReference type="RefSeq" id="XP_019098413.1">
    <property type="nucleotide sequence ID" value="XM_019242868.1"/>
</dbReference>
<dbReference type="Pfam" id="PF07734">
    <property type="entry name" value="FBA_1"/>
    <property type="match status" value="1"/>
</dbReference>
<dbReference type="InterPro" id="IPR050796">
    <property type="entry name" value="SCF_F-box_component"/>
</dbReference>
<reference evidence="2" key="1">
    <citation type="journal article" date="2014" name="Nat. Commun.">
        <title>The emerging biofuel crop Camelina sativa retains a highly undifferentiated hexaploid genome structure.</title>
        <authorList>
            <person name="Kagale S."/>
            <person name="Koh C."/>
            <person name="Nixon J."/>
            <person name="Bollina V."/>
            <person name="Clarke W.E."/>
            <person name="Tuteja R."/>
            <person name="Spillane C."/>
            <person name="Robinson S.J."/>
            <person name="Links M.G."/>
            <person name="Clarke C."/>
            <person name="Higgins E.E."/>
            <person name="Huebert T."/>
            <person name="Sharpe A.G."/>
            <person name="Parkin I.A."/>
        </authorList>
    </citation>
    <scope>NUCLEOTIDE SEQUENCE [LARGE SCALE GENOMIC DNA]</scope>
    <source>
        <strain evidence="2">cv. DH55</strain>
    </source>
</reference>
<dbReference type="Pfam" id="PF00646">
    <property type="entry name" value="F-box"/>
    <property type="match status" value="1"/>
</dbReference>
<name>A0ABM1RHC5_CAMSA</name>
<feature type="domain" description="F-box" evidence="1">
    <location>
        <begin position="1"/>
        <end position="50"/>
    </location>
</feature>
<dbReference type="NCBIfam" id="TIGR01640">
    <property type="entry name" value="F_box_assoc_1"/>
    <property type="match status" value="1"/>
</dbReference>
<dbReference type="InterPro" id="IPR017451">
    <property type="entry name" value="F-box-assoc_interact_dom"/>
</dbReference>
<protein>
    <submittedName>
        <fullName evidence="3">F-box protein At3g22700-like</fullName>
    </submittedName>
</protein>
<dbReference type="PROSITE" id="PS50181">
    <property type="entry name" value="FBOX"/>
    <property type="match status" value="1"/>
</dbReference>
<evidence type="ECO:0000313" key="3">
    <source>
        <dbReference type="RefSeq" id="XP_019098413.1"/>
    </source>
</evidence>
<evidence type="ECO:0000259" key="1">
    <source>
        <dbReference type="PROSITE" id="PS50181"/>
    </source>
</evidence>
<dbReference type="GeneID" id="109131694"/>
<dbReference type="SUPFAM" id="SSF81383">
    <property type="entry name" value="F-box domain"/>
    <property type="match status" value="1"/>
</dbReference>
<dbReference type="InterPro" id="IPR001810">
    <property type="entry name" value="F-box_dom"/>
</dbReference>
<proteinExistence type="predicted"/>
<sequence length="313" mass="36531">MIISELPLDLLEEILSRIHATTLKSIRSTCKLWNSLLEDESFTKKHFRKAEKQSLVLLLKDYRFCSMNVAPPTIEFKAPLVLNDSYFNLKQVDILEVSHCDGLLLCTTKDDRLVVWNPCLGKTWWIQHKTGMRYCKLALGYVNNKSYHSYKILRFLEDRYVLKGAKVERSEIYEFSSGLWRILDEDVNDLDCLIISISVSLKGNSYWLAMDYKDSHILLLSFDFTTERFRRMCLSPFHYEGGMALSVVREENLSVLRVSLLTFKIEIWMTNKFDTEVALQWTNSFTLDIPDLYKVPPPFSSFVLDEEKKVALC</sequence>
<dbReference type="PANTHER" id="PTHR31672:SF13">
    <property type="entry name" value="F-BOX PROTEIN CPR30-LIKE"/>
    <property type="match status" value="1"/>
</dbReference>
<organism evidence="2 3">
    <name type="scientific">Camelina sativa</name>
    <name type="common">False flax</name>
    <name type="synonym">Myagrum sativum</name>
    <dbReference type="NCBI Taxonomy" id="90675"/>
    <lineage>
        <taxon>Eukaryota</taxon>
        <taxon>Viridiplantae</taxon>
        <taxon>Streptophyta</taxon>
        <taxon>Embryophyta</taxon>
        <taxon>Tracheophyta</taxon>
        <taxon>Spermatophyta</taxon>
        <taxon>Magnoliopsida</taxon>
        <taxon>eudicotyledons</taxon>
        <taxon>Gunneridae</taxon>
        <taxon>Pentapetalae</taxon>
        <taxon>rosids</taxon>
        <taxon>malvids</taxon>
        <taxon>Brassicales</taxon>
        <taxon>Brassicaceae</taxon>
        <taxon>Camelineae</taxon>
        <taxon>Camelina</taxon>
    </lineage>
</organism>
<dbReference type="InterPro" id="IPR036047">
    <property type="entry name" value="F-box-like_dom_sf"/>
</dbReference>
<dbReference type="Gene3D" id="1.20.1280.50">
    <property type="match status" value="1"/>
</dbReference>
<dbReference type="SMART" id="SM00256">
    <property type="entry name" value="FBOX"/>
    <property type="match status" value="1"/>
</dbReference>
<dbReference type="Proteomes" id="UP000694864">
    <property type="component" value="Unplaced"/>
</dbReference>